<accession>A0A4Y7Q5P9</accession>
<evidence type="ECO:0000313" key="6">
    <source>
        <dbReference type="EMBL" id="TDL22239.1"/>
    </source>
</evidence>
<keyword evidence="7" id="KW-1185">Reference proteome</keyword>
<dbReference type="VEuPathDB" id="FungiDB:BD410DRAFT_770835"/>
<reference evidence="6 7" key="1">
    <citation type="submission" date="2018-06" db="EMBL/GenBank/DDBJ databases">
        <title>A transcriptomic atlas of mushroom development highlights an independent origin of complex multicellularity.</title>
        <authorList>
            <consortium name="DOE Joint Genome Institute"/>
            <person name="Krizsan K."/>
            <person name="Almasi E."/>
            <person name="Merenyi Z."/>
            <person name="Sahu N."/>
            <person name="Viragh M."/>
            <person name="Koszo T."/>
            <person name="Mondo S."/>
            <person name="Kiss B."/>
            <person name="Balint B."/>
            <person name="Kues U."/>
            <person name="Barry K."/>
            <person name="Hegedus J.C."/>
            <person name="Henrissat B."/>
            <person name="Johnson J."/>
            <person name="Lipzen A."/>
            <person name="Ohm R."/>
            <person name="Nagy I."/>
            <person name="Pangilinan J."/>
            <person name="Yan J."/>
            <person name="Xiong Y."/>
            <person name="Grigoriev I.V."/>
            <person name="Hibbett D.S."/>
            <person name="Nagy L.G."/>
        </authorList>
    </citation>
    <scope>NUCLEOTIDE SEQUENCE [LARGE SCALE GENOMIC DNA]</scope>
    <source>
        <strain evidence="6 7">SZMC22713</strain>
    </source>
</reference>
<feature type="region of interest" description="Disordered" evidence="4">
    <location>
        <begin position="87"/>
        <end position="106"/>
    </location>
</feature>
<dbReference type="InterPro" id="IPR031309">
    <property type="entry name" value="Ribosomal_uL5_C"/>
</dbReference>
<evidence type="ECO:0000256" key="4">
    <source>
        <dbReference type="SAM" id="MobiDB-lite"/>
    </source>
</evidence>
<protein>
    <submittedName>
        <fullName evidence="6">Mitochondrial 50S ribosomal protein L5</fullName>
    </submittedName>
</protein>
<gene>
    <name evidence="6" type="ORF">BD410DRAFT_770835</name>
</gene>
<dbReference type="STRING" id="50990.A0A4Y7Q5P9"/>
<organism evidence="6 7">
    <name type="scientific">Rickenella mellea</name>
    <dbReference type="NCBI Taxonomy" id="50990"/>
    <lineage>
        <taxon>Eukaryota</taxon>
        <taxon>Fungi</taxon>
        <taxon>Dikarya</taxon>
        <taxon>Basidiomycota</taxon>
        <taxon>Agaricomycotina</taxon>
        <taxon>Agaricomycetes</taxon>
        <taxon>Hymenochaetales</taxon>
        <taxon>Rickenellaceae</taxon>
        <taxon>Rickenella</taxon>
    </lineage>
</organism>
<sequence length="287" mass="31589">MRARLLRVRRPPLPGKPLKYDARGVPIPSTKLMVRDTGPSTLADHYHYTLRDDLMYMTYVHEPSARKPPRDLRPTYDPADPYTKFRYNPPVGGSRIAKTPPPPSSSDNVVRLEKICLHSFQDAAISNKSALLGPLMAFRAISGLTEEGGGRKSSEGVQIVRGRKNVGGWIRPGIAAGVRVDLKGDRMYDFLGSLVRFVLPRLRDFEGIPLAFPGKTTNIPSAATGVVSFGLPPEAMGFFPEIEVNQDAYPNTYGMHIHFVTNATGIGAQDKARALLSGYQLPFKSRS</sequence>
<dbReference type="AlphaFoldDB" id="A0A4Y7Q5P9"/>
<proteinExistence type="inferred from homology"/>
<keyword evidence="2 6" id="KW-0689">Ribosomal protein</keyword>
<dbReference type="GO" id="GO:0003735">
    <property type="term" value="F:structural constituent of ribosome"/>
    <property type="evidence" value="ECO:0007669"/>
    <property type="project" value="InterPro"/>
</dbReference>
<dbReference type="InterPro" id="IPR002132">
    <property type="entry name" value="Ribosomal_uL5"/>
</dbReference>
<evidence type="ECO:0000256" key="2">
    <source>
        <dbReference type="ARBA" id="ARBA00022980"/>
    </source>
</evidence>
<comment type="similarity">
    <text evidence="1">Belongs to the universal ribosomal protein uL5 family.</text>
</comment>
<evidence type="ECO:0000256" key="1">
    <source>
        <dbReference type="ARBA" id="ARBA00008553"/>
    </source>
</evidence>
<dbReference type="SUPFAM" id="SSF55282">
    <property type="entry name" value="RL5-like"/>
    <property type="match status" value="1"/>
</dbReference>
<dbReference type="InterPro" id="IPR022803">
    <property type="entry name" value="Ribosomal_uL5_dom_sf"/>
</dbReference>
<feature type="domain" description="Large ribosomal subunit protein uL5 C-terminal" evidence="5">
    <location>
        <begin position="176"/>
        <end position="283"/>
    </location>
</feature>
<dbReference type="GO" id="GO:0005840">
    <property type="term" value="C:ribosome"/>
    <property type="evidence" value="ECO:0007669"/>
    <property type="project" value="UniProtKB-KW"/>
</dbReference>
<dbReference type="Gene3D" id="3.30.1440.10">
    <property type="match status" value="1"/>
</dbReference>
<dbReference type="EMBL" id="ML170176">
    <property type="protein sequence ID" value="TDL22239.1"/>
    <property type="molecule type" value="Genomic_DNA"/>
</dbReference>
<evidence type="ECO:0000313" key="7">
    <source>
        <dbReference type="Proteomes" id="UP000294933"/>
    </source>
</evidence>
<dbReference type="PANTHER" id="PTHR11994">
    <property type="entry name" value="60S RIBOSOMAL PROTEIN L11-RELATED"/>
    <property type="match status" value="1"/>
</dbReference>
<evidence type="ECO:0000259" key="5">
    <source>
        <dbReference type="Pfam" id="PF00673"/>
    </source>
</evidence>
<name>A0A4Y7Q5P9_9AGAM</name>
<evidence type="ECO:0000256" key="3">
    <source>
        <dbReference type="ARBA" id="ARBA00023274"/>
    </source>
</evidence>
<keyword evidence="3" id="KW-0687">Ribonucleoprotein</keyword>
<dbReference type="GO" id="GO:0006412">
    <property type="term" value="P:translation"/>
    <property type="evidence" value="ECO:0007669"/>
    <property type="project" value="InterPro"/>
</dbReference>
<dbReference type="GO" id="GO:1990904">
    <property type="term" value="C:ribonucleoprotein complex"/>
    <property type="evidence" value="ECO:0007669"/>
    <property type="project" value="UniProtKB-KW"/>
</dbReference>
<dbReference type="Pfam" id="PF00673">
    <property type="entry name" value="Ribosomal_L5_C"/>
    <property type="match status" value="1"/>
</dbReference>
<dbReference type="OrthoDB" id="539541at2759"/>
<dbReference type="Proteomes" id="UP000294933">
    <property type="component" value="Unassembled WGS sequence"/>
</dbReference>